<keyword evidence="1" id="KW-0812">Transmembrane</keyword>
<dbReference type="Proteomes" id="UP000504634">
    <property type="component" value="Unplaced"/>
</dbReference>
<sequence length="37" mass="4536">MSTDSIIFMNFSMRCFKFIFIYFITIYVLESLIERTD</sequence>
<dbReference type="RefSeq" id="XP_030385920.1">
    <property type="nucleotide sequence ID" value="XM_030530060.1"/>
</dbReference>
<dbReference type="AlphaFoldDB" id="A0A6J2UCU4"/>
<name>A0A6J2UCU4_DROLE</name>
<organism evidence="2 3">
    <name type="scientific">Drosophila lebanonensis</name>
    <name type="common">Fruit fly</name>
    <name type="synonym">Scaptodrosophila lebanonensis</name>
    <dbReference type="NCBI Taxonomy" id="7225"/>
    <lineage>
        <taxon>Eukaryota</taxon>
        <taxon>Metazoa</taxon>
        <taxon>Ecdysozoa</taxon>
        <taxon>Arthropoda</taxon>
        <taxon>Hexapoda</taxon>
        <taxon>Insecta</taxon>
        <taxon>Pterygota</taxon>
        <taxon>Neoptera</taxon>
        <taxon>Endopterygota</taxon>
        <taxon>Diptera</taxon>
        <taxon>Brachycera</taxon>
        <taxon>Muscomorpha</taxon>
        <taxon>Ephydroidea</taxon>
        <taxon>Drosophilidae</taxon>
        <taxon>Scaptodrosophila</taxon>
    </lineage>
</organism>
<evidence type="ECO:0000313" key="2">
    <source>
        <dbReference type="Proteomes" id="UP000504634"/>
    </source>
</evidence>
<keyword evidence="1" id="KW-1133">Transmembrane helix</keyword>
<feature type="transmembrane region" description="Helical" evidence="1">
    <location>
        <begin position="6"/>
        <end position="29"/>
    </location>
</feature>
<keyword evidence="2" id="KW-1185">Reference proteome</keyword>
<accession>A0A6J2UCU4</accession>
<evidence type="ECO:0000313" key="3">
    <source>
        <dbReference type="RefSeq" id="XP_030385920.1"/>
    </source>
</evidence>
<dbReference type="GeneID" id="115632808"/>
<proteinExistence type="predicted"/>
<evidence type="ECO:0000256" key="1">
    <source>
        <dbReference type="SAM" id="Phobius"/>
    </source>
</evidence>
<protein>
    <submittedName>
        <fullName evidence="3">Uncharacterized protein LOC115632808</fullName>
    </submittedName>
</protein>
<reference evidence="3" key="1">
    <citation type="submission" date="2025-08" db="UniProtKB">
        <authorList>
            <consortium name="RefSeq"/>
        </authorList>
    </citation>
    <scope>IDENTIFICATION</scope>
    <source>
        <strain evidence="3">11010-0011.00</strain>
        <tissue evidence="3">Whole body</tissue>
    </source>
</reference>
<gene>
    <name evidence="3" type="primary">LOC115632808</name>
</gene>
<keyword evidence="1" id="KW-0472">Membrane</keyword>